<feature type="region of interest" description="Disordered" evidence="1">
    <location>
        <begin position="502"/>
        <end position="543"/>
    </location>
</feature>
<evidence type="ECO:0000313" key="3">
    <source>
        <dbReference type="Proteomes" id="UP000053825"/>
    </source>
</evidence>
<feature type="compositionally biased region" description="Basic and acidic residues" evidence="1">
    <location>
        <begin position="461"/>
        <end position="473"/>
    </location>
</feature>
<feature type="compositionally biased region" description="Low complexity" evidence="1">
    <location>
        <begin position="423"/>
        <end position="434"/>
    </location>
</feature>
<protein>
    <submittedName>
        <fullName evidence="2">Uncharacterized protein</fullName>
    </submittedName>
</protein>
<dbReference type="PANTHER" id="PTHR33223:SF6">
    <property type="entry name" value="CCHC-TYPE DOMAIN-CONTAINING PROTEIN"/>
    <property type="match status" value="1"/>
</dbReference>
<dbReference type="Proteomes" id="UP000053825">
    <property type="component" value="Unassembled WGS sequence"/>
</dbReference>
<dbReference type="STRING" id="597456.A0A0L7QJ42"/>
<name>A0A0L7QJ42_9HYME</name>
<dbReference type="EMBL" id="KQ415611">
    <property type="protein sequence ID" value="KOC58556.1"/>
    <property type="molecule type" value="Genomic_DNA"/>
</dbReference>
<feature type="region of interest" description="Disordered" evidence="1">
    <location>
        <begin position="402"/>
        <end position="474"/>
    </location>
</feature>
<evidence type="ECO:0000313" key="2">
    <source>
        <dbReference type="EMBL" id="KOC58556.1"/>
    </source>
</evidence>
<feature type="compositionally biased region" description="Polar residues" evidence="1">
    <location>
        <begin position="529"/>
        <end position="543"/>
    </location>
</feature>
<dbReference type="PANTHER" id="PTHR33223">
    <property type="entry name" value="CCHC-TYPE DOMAIN-CONTAINING PROTEIN"/>
    <property type="match status" value="1"/>
</dbReference>
<sequence length="543" mass="62411">MKDGRPKADTSIVTNPHQDHRDPPIKKRKKRRGCRAGKSFKAWKKRATEQRLHLVPYIQPPEVIDLTLSDDEETVILSPSNIEVLDTSRAIQVFNHEEIPDESGAISVSKINKLFDKMTTRSKTEAAAMQQALAEEDLLSMQRQIEIREKRVREEARIVEQRRRELENDNQNHKQLRAEIEQLRTEISEQRRSSSRSTLPLPSEPRESEYARSNLSDEPVSYIIREAVTSIPVFDGSNITVLQFSRACKRALDIVPPHLGRSFAKLAITRLRGRAYTAVEDEACETITDLCNRLKDVFGPHHSVDHYRGTLVNTYMRQGEHILDYISRIKDLREAIVDCNRQGADLVEIDSLTVSSFINGLTPDIRPELRAMRTAALNAVFDEAVQVFKQLEVDKTRYAKPQTEQRKVHFHEENRAATTTRVSYQPPQRSSSPYRRTEPSPVPWRQMPQRRDSSPVPPSRYIREAPRTTEPPRRFTAPARICNYCRTPGHDIHECRKRMFNNAQQSGNEPLLSEKQGPKREEVPRRVQAVNQEGESEASQSPI</sequence>
<feature type="compositionally biased region" description="Basic residues" evidence="1">
    <location>
        <begin position="26"/>
        <end position="35"/>
    </location>
</feature>
<reference evidence="2 3" key="1">
    <citation type="submission" date="2015-07" db="EMBL/GenBank/DDBJ databases">
        <title>The genome of Habropoda laboriosa.</title>
        <authorList>
            <person name="Pan H."/>
            <person name="Kapheim K."/>
        </authorList>
    </citation>
    <scope>NUCLEOTIDE SEQUENCE [LARGE SCALE GENOMIC DNA]</scope>
    <source>
        <strain evidence="2">0110345459</strain>
    </source>
</reference>
<organism evidence="2 3">
    <name type="scientific">Habropoda laboriosa</name>
    <dbReference type="NCBI Taxonomy" id="597456"/>
    <lineage>
        <taxon>Eukaryota</taxon>
        <taxon>Metazoa</taxon>
        <taxon>Ecdysozoa</taxon>
        <taxon>Arthropoda</taxon>
        <taxon>Hexapoda</taxon>
        <taxon>Insecta</taxon>
        <taxon>Pterygota</taxon>
        <taxon>Neoptera</taxon>
        <taxon>Endopterygota</taxon>
        <taxon>Hymenoptera</taxon>
        <taxon>Apocrita</taxon>
        <taxon>Aculeata</taxon>
        <taxon>Apoidea</taxon>
        <taxon>Anthophila</taxon>
        <taxon>Apidae</taxon>
        <taxon>Habropoda</taxon>
    </lineage>
</organism>
<feature type="compositionally biased region" description="Basic and acidic residues" evidence="1">
    <location>
        <begin position="516"/>
        <end position="525"/>
    </location>
</feature>
<proteinExistence type="predicted"/>
<evidence type="ECO:0000256" key="1">
    <source>
        <dbReference type="SAM" id="MobiDB-lite"/>
    </source>
</evidence>
<accession>A0A0L7QJ42</accession>
<feature type="region of interest" description="Disordered" evidence="1">
    <location>
        <begin position="1"/>
        <end position="38"/>
    </location>
</feature>
<feature type="compositionally biased region" description="Basic and acidic residues" evidence="1">
    <location>
        <begin position="402"/>
        <end position="415"/>
    </location>
</feature>
<feature type="region of interest" description="Disordered" evidence="1">
    <location>
        <begin position="185"/>
        <end position="213"/>
    </location>
</feature>
<keyword evidence="3" id="KW-1185">Reference proteome</keyword>
<dbReference type="AlphaFoldDB" id="A0A0L7QJ42"/>
<gene>
    <name evidence="2" type="ORF">WH47_09664</name>
</gene>